<dbReference type="PROSITE" id="PS50071">
    <property type="entry name" value="HOMEOBOX_2"/>
    <property type="match status" value="1"/>
</dbReference>
<keyword evidence="14" id="KW-1185">Reference proteome</keyword>
<evidence type="ECO:0000256" key="8">
    <source>
        <dbReference type="ARBA" id="ARBA00023242"/>
    </source>
</evidence>
<dbReference type="InterPro" id="IPR042634">
    <property type="entry name" value="MOX-1/MOX-2"/>
</dbReference>
<dbReference type="Ensembl" id="ENSGMOT00000005800.2">
    <property type="protein sequence ID" value="ENSGMOP00000005633.2"/>
    <property type="gene ID" value="ENSGMOG00000005319.2"/>
</dbReference>
<dbReference type="InterPro" id="IPR009057">
    <property type="entry name" value="Homeodomain-like_sf"/>
</dbReference>
<dbReference type="FunFam" id="1.10.10.60:FF:000109">
    <property type="entry name" value="Homeobox protein MOX-2"/>
    <property type="match status" value="1"/>
</dbReference>
<keyword evidence="3" id="KW-0805">Transcription regulation</keyword>
<evidence type="ECO:0000256" key="5">
    <source>
        <dbReference type="ARBA" id="ARBA00023155"/>
    </source>
</evidence>
<evidence type="ECO:0000259" key="12">
    <source>
        <dbReference type="PROSITE" id="PS50071"/>
    </source>
</evidence>
<organism evidence="13 14">
    <name type="scientific">Gadus morhua</name>
    <name type="common">Atlantic cod</name>
    <dbReference type="NCBI Taxonomy" id="8049"/>
    <lineage>
        <taxon>Eukaryota</taxon>
        <taxon>Metazoa</taxon>
        <taxon>Chordata</taxon>
        <taxon>Craniata</taxon>
        <taxon>Vertebrata</taxon>
        <taxon>Euteleostomi</taxon>
        <taxon>Actinopterygii</taxon>
        <taxon>Neopterygii</taxon>
        <taxon>Teleostei</taxon>
        <taxon>Neoteleostei</taxon>
        <taxon>Acanthomorphata</taxon>
        <taxon>Zeiogadaria</taxon>
        <taxon>Gadariae</taxon>
        <taxon>Gadiformes</taxon>
        <taxon>Gadoidei</taxon>
        <taxon>Gadidae</taxon>
        <taxon>Gadus</taxon>
    </lineage>
</organism>
<dbReference type="GO" id="GO:0000978">
    <property type="term" value="F:RNA polymerase II cis-regulatory region sequence-specific DNA binding"/>
    <property type="evidence" value="ECO:0007669"/>
    <property type="project" value="TreeGrafter"/>
</dbReference>
<dbReference type="InterPro" id="IPR020479">
    <property type="entry name" value="HD_metazoa"/>
</dbReference>
<evidence type="ECO:0000256" key="1">
    <source>
        <dbReference type="ARBA" id="ARBA00004123"/>
    </source>
</evidence>
<gene>
    <name evidence="13" type="primary">MEOX2</name>
    <name evidence="13" type="synonym">meox2a</name>
</gene>
<protein>
    <submittedName>
        <fullName evidence="13">Mesenchyme homeobox 2</fullName>
    </submittedName>
</protein>
<feature type="region of interest" description="Disordered" evidence="11">
    <location>
        <begin position="27"/>
        <end position="236"/>
    </location>
</feature>
<dbReference type="GeneID" id="115554698"/>
<keyword evidence="5 9" id="KW-0371">Homeobox</keyword>
<dbReference type="PRINTS" id="PR00024">
    <property type="entry name" value="HOMEOBOX"/>
</dbReference>
<keyword evidence="6" id="KW-0010">Activator</keyword>
<evidence type="ECO:0000256" key="2">
    <source>
        <dbReference type="ARBA" id="ARBA00022473"/>
    </source>
</evidence>
<evidence type="ECO:0000256" key="3">
    <source>
        <dbReference type="ARBA" id="ARBA00023015"/>
    </source>
</evidence>
<feature type="compositionally biased region" description="Polar residues" evidence="11">
    <location>
        <begin position="214"/>
        <end position="224"/>
    </location>
</feature>
<proteinExistence type="predicted"/>
<dbReference type="GO" id="GO:0061053">
    <property type="term" value="P:somite development"/>
    <property type="evidence" value="ECO:0007669"/>
    <property type="project" value="TreeGrafter"/>
</dbReference>
<evidence type="ECO:0000256" key="11">
    <source>
        <dbReference type="SAM" id="MobiDB-lite"/>
    </source>
</evidence>
<reference evidence="13" key="2">
    <citation type="submission" date="2025-09" db="UniProtKB">
        <authorList>
            <consortium name="Ensembl"/>
        </authorList>
    </citation>
    <scope>IDENTIFICATION</scope>
</reference>
<dbReference type="GeneTree" id="ENSGT00940000154018"/>
<feature type="compositionally biased region" description="Basic and acidic residues" evidence="11">
    <location>
        <begin position="225"/>
        <end position="236"/>
    </location>
</feature>
<feature type="compositionally biased region" description="Basic residues" evidence="11">
    <location>
        <begin position="71"/>
        <end position="102"/>
    </location>
</feature>
<feature type="compositionally biased region" description="Low complexity" evidence="11">
    <location>
        <begin position="103"/>
        <end position="119"/>
    </location>
</feature>
<dbReference type="PANTHER" id="PTHR24328">
    <property type="entry name" value="HOMEOBOX PROTEIN MOX"/>
    <property type="match status" value="1"/>
</dbReference>
<keyword evidence="8 9" id="KW-0539">Nucleus</keyword>
<evidence type="ECO:0000256" key="10">
    <source>
        <dbReference type="RuleBase" id="RU000682"/>
    </source>
</evidence>
<feature type="region of interest" description="Disordered" evidence="11">
    <location>
        <begin position="325"/>
        <end position="345"/>
    </location>
</feature>
<dbReference type="Pfam" id="PF00046">
    <property type="entry name" value="Homeodomain"/>
    <property type="match status" value="1"/>
</dbReference>
<sequence length="345" mass="38262">MDHTLFGCLRSPHASAQALHPAFTQSPLTLHGRSDHVSYPDPSSSPSTSSPSPCIVTGYPTPADDSLFPGQHHHPHHHHHHHLHHPHHPSHRGNLPPHHHHQQQQQQQQQHAHATPQHQAHWHIPQMPSPGNGNAGSRHVNLCHPQTHQGPDRAPGAHDMGTPGGPSMCASTPSLGGSSSPHTGTTCAPVDFGRQTLSPAEAEKRHGKRKSDSSESQDGNYKSDVSSKPRKERTAFTKEQIRELEAEFAHHNYLTRLRRYEIAVNLDLTERQVKVWFQNRRMKWKRVKGGQQGALAREKELVNVKKGTLLPSEFSGIAALHHSTDSLANEEDSHDSDQSSEHAHL</sequence>
<dbReference type="GO" id="GO:0000981">
    <property type="term" value="F:DNA-binding transcription factor activity, RNA polymerase II-specific"/>
    <property type="evidence" value="ECO:0007669"/>
    <property type="project" value="InterPro"/>
</dbReference>
<feature type="domain" description="Homeobox" evidence="12">
    <location>
        <begin position="227"/>
        <end position="287"/>
    </location>
</feature>
<feature type="compositionally biased region" description="Basic and acidic residues" evidence="11">
    <location>
        <begin position="335"/>
        <end position="345"/>
    </location>
</feature>
<evidence type="ECO:0000256" key="9">
    <source>
        <dbReference type="PROSITE-ProRule" id="PRU00108"/>
    </source>
</evidence>
<evidence type="ECO:0000256" key="4">
    <source>
        <dbReference type="ARBA" id="ARBA00023125"/>
    </source>
</evidence>
<accession>A0A8C4Z2X4</accession>
<evidence type="ECO:0000313" key="13">
    <source>
        <dbReference type="Ensembl" id="ENSGMOP00000005633.2"/>
    </source>
</evidence>
<dbReference type="CDD" id="cd00086">
    <property type="entry name" value="homeodomain"/>
    <property type="match status" value="1"/>
</dbReference>
<dbReference type="Proteomes" id="UP000694546">
    <property type="component" value="Chromosome 11"/>
</dbReference>
<keyword evidence="2" id="KW-0217">Developmental protein</keyword>
<dbReference type="OMA" id="QHHASWH"/>
<dbReference type="PROSITE" id="PS00027">
    <property type="entry name" value="HOMEOBOX_1"/>
    <property type="match status" value="1"/>
</dbReference>
<dbReference type="SUPFAM" id="SSF46689">
    <property type="entry name" value="Homeodomain-like"/>
    <property type="match status" value="1"/>
</dbReference>
<feature type="compositionally biased region" description="Low complexity" evidence="11">
    <location>
        <begin position="39"/>
        <end position="53"/>
    </location>
</feature>
<dbReference type="InterPro" id="IPR017970">
    <property type="entry name" value="Homeobox_CS"/>
</dbReference>
<evidence type="ECO:0000256" key="6">
    <source>
        <dbReference type="ARBA" id="ARBA00023159"/>
    </source>
</evidence>
<dbReference type="GO" id="GO:0045944">
    <property type="term" value="P:positive regulation of transcription by RNA polymerase II"/>
    <property type="evidence" value="ECO:0007669"/>
    <property type="project" value="InterPro"/>
</dbReference>
<keyword evidence="4 9" id="KW-0238">DNA-binding</keyword>
<dbReference type="GO" id="GO:0005634">
    <property type="term" value="C:nucleus"/>
    <property type="evidence" value="ECO:0007669"/>
    <property type="project" value="UniProtKB-SubCell"/>
</dbReference>
<dbReference type="AlphaFoldDB" id="A0A8C4Z2X4"/>
<feature type="compositionally biased region" description="Polar residues" evidence="11">
    <location>
        <begin position="169"/>
        <end position="186"/>
    </location>
</feature>
<evidence type="ECO:0000256" key="7">
    <source>
        <dbReference type="ARBA" id="ARBA00023163"/>
    </source>
</evidence>
<dbReference type="SMART" id="SM00389">
    <property type="entry name" value="HOX"/>
    <property type="match status" value="1"/>
</dbReference>
<dbReference type="OrthoDB" id="6159439at2759"/>
<feature type="DNA-binding region" description="Homeobox" evidence="9">
    <location>
        <begin position="229"/>
        <end position="288"/>
    </location>
</feature>
<reference evidence="13" key="1">
    <citation type="submission" date="2025-08" db="UniProtKB">
        <authorList>
            <consortium name="Ensembl"/>
        </authorList>
    </citation>
    <scope>IDENTIFICATION</scope>
</reference>
<keyword evidence="7" id="KW-0804">Transcription</keyword>
<evidence type="ECO:0000313" key="14">
    <source>
        <dbReference type="Proteomes" id="UP000694546"/>
    </source>
</evidence>
<dbReference type="RefSeq" id="XP_030227366.1">
    <property type="nucleotide sequence ID" value="XM_030371506.1"/>
</dbReference>
<dbReference type="PANTHER" id="PTHR24328:SF1">
    <property type="entry name" value="HOMEOBOX PROTEIN MOX-2"/>
    <property type="match status" value="1"/>
</dbReference>
<name>A0A8C4Z2X4_GADMO</name>
<dbReference type="InterPro" id="IPR001356">
    <property type="entry name" value="HD"/>
</dbReference>
<comment type="subcellular location">
    <subcellularLocation>
        <location evidence="1 9 10">Nucleus</location>
    </subcellularLocation>
</comment>
<dbReference type="Gene3D" id="1.10.10.60">
    <property type="entry name" value="Homeodomain-like"/>
    <property type="match status" value="1"/>
</dbReference>